<dbReference type="PANTHER" id="PTHR43479:SF11">
    <property type="entry name" value="ACREF_ENVCD OPERON REPRESSOR-RELATED"/>
    <property type="match status" value="1"/>
</dbReference>
<protein>
    <recommendedName>
        <fullName evidence="3">HTH tetR-type domain-containing protein</fullName>
    </recommendedName>
</protein>
<comment type="caution">
    <text evidence="4">The sequence shown here is derived from an EMBL/GenBank/DDBJ whole genome shotgun (WGS) entry which is preliminary data.</text>
</comment>
<dbReference type="InterPro" id="IPR001647">
    <property type="entry name" value="HTH_TetR"/>
</dbReference>
<evidence type="ECO:0000256" key="1">
    <source>
        <dbReference type="ARBA" id="ARBA00023125"/>
    </source>
</evidence>
<sequence>MGRRKKELTEFHRDSIIQVAETLFEKNGIEKTTMNDIAREADYSKATLYVYFKNKEEIVNCIILNSMKMLYDRIQIAIHNDNDLYGKYYGICNELTVYCDDYPLYFETVLQEINVDFEDQNTPPVFKDIFDIGEQINEELGAFFQDGMDRGIFRPDLQIPQVVFIFWSSLSGIIHMAFKKQKYIEQAMGVTKQAFLKYSFDTLLRSILTEEKKNA</sequence>
<dbReference type="PANTHER" id="PTHR43479">
    <property type="entry name" value="ACREF/ENVCD OPERON REPRESSOR-RELATED"/>
    <property type="match status" value="1"/>
</dbReference>
<evidence type="ECO:0000256" key="2">
    <source>
        <dbReference type="PROSITE-ProRule" id="PRU00335"/>
    </source>
</evidence>
<evidence type="ECO:0000313" key="5">
    <source>
        <dbReference type="Proteomes" id="UP000036873"/>
    </source>
</evidence>
<proteinExistence type="predicted"/>
<dbReference type="InterPro" id="IPR009057">
    <property type="entry name" value="Homeodomain-like_sf"/>
</dbReference>
<feature type="DNA-binding region" description="H-T-H motif" evidence="2">
    <location>
        <begin position="33"/>
        <end position="52"/>
    </location>
</feature>
<dbReference type="GO" id="GO:0003677">
    <property type="term" value="F:DNA binding"/>
    <property type="evidence" value="ECO:0007669"/>
    <property type="project" value="UniProtKB-UniRule"/>
</dbReference>
<keyword evidence="5" id="KW-1185">Reference proteome</keyword>
<organism evidence="4 5">
    <name type="scientific">Acetobacterium bakii</name>
    <dbReference type="NCBI Taxonomy" id="52689"/>
    <lineage>
        <taxon>Bacteria</taxon>
        <taxon>Bacillati</taxon>
        <taxon>Bacillota</taxon>
        <taxon>Clostridia</taxon>
        <taxon>Eubacteriales</taxon>
        <taxon>Eubacteriaceae</taxon>
        <taxon>Acetobacterium</taxon>
    </lineage>
</organism>
<dbReference type="InterPro" id="IPR050624">
    <property type="entry name" value="HTH-type_Tx_Regulator"/>
</dbReference>
<gene>
    <name evidence="4" type="ORF">AKG39_13225</name>
</gene>
<dbReference type="EMBL" id="LGYO01000033">
    <property type="protein sequence ID" value="KNZ41266.1"/>
    <property type="molecule type" value="Genomic_DNA"/>
</dbReference>
<dbReference type="PROSITE" id="PS50977">
    <property type="entry name" value="HTH_TETR_2"/>
    <property type="match status" value="1"/>
</dbReference>
<dbReference type="InterPro" id="IPR036271">
    <property type="entry name" value="Tet_transcr_reg_TetR-rel_C_sf"/>
</dbReference>
<dbReference type="PATRIC" id="fig|52689.4.peg.2011"/>
<dbReference type="SUPFAM" id="SSF48498">
    <property type="entry name" value="Tetracyclin repressor-like, C-terminal domain"/>
    <property type="match status" value="1"/>
</dbReference>
<dbReference type="Gene3D" id="1.10.357.10">
    <property type="entry name" value="Tetracycline Repressor, domain 2"/>
    <property type="match status" value="1"/>
</dbReference>
<dbReference type="RefSeq" id="WP_050740872.1">
    <property type="nucleotide sequence ID" value="NZ_LGYO01000033.1"/>
</dbReference>
<dbReference type="Proteomes" id="UP000036873">
    <property type="component" value="Unassembled WGS sequence"/>
</dbReference>
<dbReference type="Pfam" id="PF00440">
    <property type="entry name" value="TetR_N"/>
    <property type="match status" value="1"/>
</dbReference>
<dbReference type="AlphaFoldDB" id="A0A0L6TYC9"/>
<feature type="domain" description="HTH tetR-type" evidence="3">
    <location>
        <begin position="10"/>
        <end position="70"/>
    </location>
</feature>
<accession>A0A0L6TYC9</accession>
<dbReference type="STRING" id="52689.AKG39_13225"/>
<reference evidence="5" key="1">
    <citation type="submission" date="2015-07" db="EMBL/GenBank/DDBJ databases">
        <title>Draft genome sequence of Acetobacterium bakii DSM 8293, a potential psychrophilic chemical producer through syngas fermentation.</title>
        <authorList>
            <person name="Song Y."/>
            <person name="Hwang S."/>
            <person name="Cho B.-K."/>
        </authorList>
    </citation>
    <scope>NUCLEOTIDE SEQUENCE [LARGE SCALE GENOMIC DNA]</scope>
    <source>
        <strain evidence="5">DSM 8239</strain>
    </source>
</reference>
<keyword evidence="1 2" id="KW-0238">DNA-binding</keyword>
<dbReference type="PRINTS" id="PR00455">
    <property type="entry name" value="HTHTETR"/>
</dbReference>
<evidence type="ECO:0000313" key="4">
    <source>
        <dbReference type="EMBL" id="KNZ41266.1"/>
    </source>
</evidence>
<name>A0A0L6TYC9_9FIRM</name>
<evidence type="ECO:0000259" key="3">
    <source>
        <dbReference type="PROSITE" id="PS50977"/>
    </source>
</evidence>
<dbReference type="SUPFAM" id="SSF46689">
    <property type="entry name" value="Homeodomain-like"/>
    <property type="match status" value="1"/>
</dbReference>
<dbReference type="Gene3D" id="1.10.10.60">
    <property type="entry name" value="Homeodomain-like"/>
    <property type="match status" value="1"/>
</dbReference>